<organism evidence="1 2">
    <name type="scientific">Halobacteriovorax vibrionivorans</name>
    <dbReference type="NCBI Taxonomy" id="2152716"/>
    <lineage>
        <taxon>Bacteria</taxon>
        <taxon>Pseudomonadati</taxon>
        <taxon>Bdellovibrionota</taxon>
        <taxon>Bacteriovoracia</taxon>
        <taxon>Bacteriovoracales</taxon>
        <taxon>Halobacteriovoraceae</taxon>
        <taxon>Halobacteriovorax</taxon>
    </lineage>
</organism>
<protein>
    <submittedName>
        <fullName evidence="1">Thioesterase</fullName>
    </submittedName>
</protein>
<sequence length="164" mass="18933">MQGCHARSFKATLEELELLSFNTCMTRIKLSVPNREPDYRTQIELTVNFINYGNHMGNDAVATLCHEGRLRFLKSIGHTELDCFGKSLIQADAAYMYRGEAFYGDLLEVEMYVEDINEYGYDLLYKFSCGSKTIAFAKNGIVFFDYETRKLSKAPQEFLDHFKK</sequence>
<dbReference type="InterPro" id="IPR029069">
    <property type="entry name" value="HotDog_dom_sf"/>
</dbReference>
<dbReference type="Proteomes" id="UP000443582">
    <property type="component" value="Unassembled WGS sequence"/>
</dbReference>
<accession>A0ABY0IBP0</accession>
<dbReference type="Gene3D" id="3.10.129.10">
    <property type="entry name" value="Hotdog Thioesterase"/>
    <property type="match status" value="1"/>
</dbReference>
<reference evidence="2" key="1">
    <citation type="journal article" date="2019" name="Int. J. Syst. Evol. Microbiol.">
        <title>Halobacteriovorax valvorus sp. nov., a novel prokaryotic predator isolated from coastal seawater of China.</title>
        <authorList>
            <person name="Chen M.-X."/>
        </authorList>
    </citation>
    <scope>NUCLEOTIDE SEQUENCE [LARGE SCALE GENOMIC DNA]</scope>
    <source>
        <strain evidence="2">BL9</strain>
    </source>
</reference>
<dbReference type="CDD" id="cd00586">
    <property type="entry name" value="4HBT"/>
    <property type="match status" value="1"/>
</dbReference>
<comment type="caution">
    <text evidence="1">The sequence shown here is derived from an EMBL/GenBank/DDBJ whole genome shotgun (WGS) entry which is preliminary data.</text>
</comment>
<name>A0ABY0IBP0_9BACT</name>
<dbReference type="Pfam" id="PF13279">
    <property type="entry name" value="4HBT_2"/>
    <property type="match status" value="1"/>
</dbReference>
<dbReference type="SUPFAM" id="SSF54637">
    <property type="entry name" value="Thioesterase/thiol ester dehydrase-isomerase"/>
    <property type="match status" value="1"/>
</dbReference>
<gene>
    <name evidence="1" type="ORF">DAY19_14510</name>
</gene>
<dbReference type="RefSeq" id="WP_115363782.1">
    <property type="nucleotide sequence ID" value="NZ_QDKL01000004.1"/>
</dbReference>
<proteinExistence type="predicted"/>
<evidence type="ECO:0000313" key="1">
    <source>
        <dbReference type="EMBL" id="RZF20372.1"/>
    </source>
</evidence>
<evidence type="ECO:0000313" key="2">
    <source>
        <dbReference type="Proteomes" id="UP000443582"/>
    </source>
</evidence>
<keyword evidence="2" id="KW-1185">Reference proteome</keyword>
<dbReference type="EMBL" id="QDKL01000004">
    <property type="protein sequence ID" value="RZF20372.1"/>
    <property type="molecule type" value="Genomic_DNA"/>
</dbReference>